<proteinExistence type="predicted"/>
<evidence type="ECO:0000313" key="2">
    <source>
        <dbReference type="EMBL" id="MCK9794359.1"/>
    </source>
</evidence>
<accession>A0ABT0J4C6</accession>
<organism evidence="2 3">
    <name type="scientific">Isoptericola peretonis</name>
    <dbReference type="NCBI Taxonomy" id="2918523"/>
    <lineage>
        <taxon>Bacteria</taxon>
        <taxon>Bacillati</taxon>
        <taxon>Actinomycetota</taxon>
        <taxon>Actinomycetes</taxon>
        <taxon>Micrococcales</taxon>
        <taxon>Promicromonosporaceae</taxon>
        <taxon>Isoptericola</taxon>
    </lineage>
</organism>
<dbReference type="SUPFAM" id="SSF46785">
    <property type="entry name" value="Winged helix' DNA-binding domain"/>
    <property type="match status" value="1"/>
</dbReference>
<dbReference type="Proteomes" id="UP001651050">
    <property type="component" value="Unassembled WGS sequence"/>
</dbReference>
<comment type="caution">
    <text evidence="2">The sequence shown here is derived from an EMBL/GenBank/DDBJ whole genome shotgun (WGS) entry which is preliminary data.</text>
</comment>
<evidence type="ECO:0000259" key="1">
    <source>
        <dbReference type="PROSITE" id="PS50995"/>
    </source>
</evidence>
<dbReference type="PROSITE" id="PS50995">
    <property type="entry name" value="HTH_MARR_2"/>
    <property type="match status" value="1"/>
</dbReference>
<dbReference type="Pfam" id="PF12802">
    <property type="entry name" value="MarR_2"/>
    <property type="match status" value="1"/>
</dbReference>
<dbReference type="InterPro" id="IPR036388">
    <property type="entry name" value="WH-like_DNA-bd_sf"/>
</dbReference>
<dbReference type="PANTHER" id="PTHR33164">
    <property type="entry name" value="TRANSCRIPTIONAL REGULATOR, MARR FAMILY"/>
    <property type="match status" value="1"/>
</dbReference>
<dbReference type="InterPro" id="IPR039422">
    <property type="entry name" value="MarR/SlyA-like"/>
</dbReference>
<name>A0ABT0J4C6_9MICO</name>
<gene>
    <name evidence="2" type="ORF">M1843_11440</name>
</gene>
<dbReference type="RefSeq" id="WP_416344202.1">
    <property type="nucleotide sequence ID" value="NZ_JALQCY010000003.1"/>
</dbReference>
<sequence>MTGEKQTDPALDEAVRELLVLVPKIVAGAKRRVVPPELDGHDLAPRHLSLFAMLLDGPLTVNELASSLQLAPTTVSLMVTELTRQGLLRRDEDPDDRRRRVISVPPAHAPAIEAWLGDSARAWRQALSGLDPDQRALVVETIRAYERHLGRR</sequence>
<dbReference type="EMBL" id="JALQCY010000003">
    <property type="protein sequence ID" value="MCK9794359.1"/>
    <property type="molecule type" value="Genomic_DNA"/>
</dbReference>
<dbReference type="InterPro" id="IPR000835">
    <property type="entry name" value="HTH_MarR-typ"/>
</dbReference>
<dbReference type="SMART" id="SM00347">
    <property type="entry name" value="HTH_MARR"/>
    <property type="match status" value="1"/>
</dbReference>
<dbReference type="Gene3D" id="1.10.10.10">
    <property type="entry name" value="Winged helix-like DNA-binding domain superfamily/Winged helix DNA-binding domain"/>
    <property type="match status" value="1"/>
</dbReference>
<feature type="domain" description="HTH marR-type" evidence="1">
    <location>
        <begin position="11"/>
        <end position="147"/>
    </location>
</feature>
<evidence type="ECO:0000313" key="3">
    <source>
        <dbReference type="Proteomes" id="UP001651050"/>
    </source>
</evidence>
<dbReference type="PANTHER" id="PTHR33164:SF99">
    <property type="entry name" value="MARR FAMILY REGULATORY PROTEIN"/>
    <property type="match status" value="1"/>
</dbReference>
<dbReference type="InterPro" id="IPR036390">
    <property type="entry name" value="WH_DNA-bd_sf"/>
</dbReference>
<reference evidence="2 3" key="1">
    <citation type="submission" date="2022-02" db="EMBL/GenBank/DDBJ databases">
        <title>The car tank lid bacteriome: a reservoir of bacteria with potential in bioremediation of fuel.</title>
        <authorList>
            <person name="Vidal-Verdu A."/>
            <person name="Gomez-Martinez D."/>
            <person name="Latorre-Perez A."/>
            <person name="Pereto J."/>
            <person name="Porcar M."/>
        </authorList>
    </citation>
    <scope>NUCLEOTIDE SEQUENCE [LARGE SCALE GENOMIC DNA]</scope>
    <source>
        <strain evidence="2 3">4D.3</strain>
    </source>
</reference>
<protein>
    <submittedName>
        <fullName evidence="2">MarR family transcriptional regulator</fullName>
    </submittedName>
</protein>
<keyword evidence="3" id="KW-1185">Reference proteome</keyword>